<protein>
    <recommendedName>
        <fullName evidence="4 5">Small ribosomal subunit protein eS19</fullName>
    </recommendedName>
</protein>
<dbReference type="SMART" id="SM01413">
    <property type="entry name" value="Ribosomal_S19e"/>
    <property type="match status" value="1"/>
</dbReference>
<evidence type="ECO:0000256" key="5">
    <source>
        <dbReference type="HAMAP-Rule" id="MF_01474"/>
    </source>
</evidence>
<gene>
    <name evidence="5 6" type="primary">rps19e</name>
    <name evidence="6" type="ordered locus">MCP_0016</name>
</gene>
<dbReference type="PROSITE" id="PS00628">
    <property type="entry name" value="RIBOSOMAL_S19E"/>
    <property type="match status" value="1"/>
</dbReference>
<dbReference type="OrthoDB" id="371836at2157"/>
<dbReference type="PANTHER" id="PTHR11710:SF0">
    <property type="entry name" value="40S RIBOSOMAL PROTEIN S19"/>
    <property type="match status" value="1"/>
</dbReference>
<name>D1YUG6_METPS</name>
<reference evidence="6 7" key="1">
    <citation type="journal article" date="2007" name="Appl. Environ. Microbiol.">
        <title>Isolation of key methanogens for global methane emission from rice paddy fields: a novel isolate affiliated with the clone cluster rice cluster I.</title>
        <authorList>
            <person name="Sakai S."/>
            <person name="Imachi H."/>
            <person name="Sekiguchi Y."/>
            <person name="Ohashi A."/>
            <person name="Harada H."/>
            <person name="Kamagata Y."/>
        </authorList>
    </citation>
    <scope>NUCLEOTIDE SEQUENCE [LARGE SCALE GENOMIC DNA]</scope>
    <source>
        <strain evidence="7">DSM 17711 / JCM 13418 / NBRC 101707 / SANAE</strain>
    </source>
</reference>
<dbReference type="GeneID" id="8680188"/>
<dbReference type="GO" id="GO:0022627">
    <property type="term" value="C:cytosolic small ribosomal subunit"/>
    <property type="evidence" value="ECO:0007669"/>
    <property type="project" value="TreeGrafter"/>
</dbReference>
<dbReference type="GO" id="GO:0006412">
    <property type="term" value="P:translation"/>
    <property type="evidence" value="ECO:0007669"/>
    <property type="project" value="UniProtKB-UniRule"/>
</dbReference>
<keyword evidence="2 5" id="KW-0689">Ribosomal protein</keyword>
<dbReference type="SUPFAM" id="SSF46785">
    <property type="entry name" value="Winged helix' DNA-binding domain"/>
    <property type="match status" value="1"/>
</dbReference>
<sequence>MAVVYDVPATAFVVKAGQKLKESGKVQAPEWAADVKTGTHRQYPPIQQDWWYTRCASILRRIYIDGPVGVQRLRSLYGGKKNRGVKPDRHERGSGSIIRDALQQLEKAGFVKAVKGGRVVTPQGMAFLDRVATEMSAAAPAEKQATPEAQT</sequence>
<evidence type="ECO:0000256" key="3">
    <source>
        <dbReference type="ARBA" id="ARBA00023274"/>
    </source>
</evidence>
<dbReference type="Gene3D" id="1.10.10.10">
    <property type="entry name" value="Winged helix-like DNA-binding domain superfamily/Winged helix DNA-binding domain"/>
    <property type="match status" value="1"/>
</dbReference>
<dbReference type="NCBIfam" id="NF006811">
    <property type="entry name" value="PRK09333.1"/>
    <property type="match status" value="1"/>
</dbReference>
<dbReference type="InterPro" id="IPR027548">
    <property type="entry name" value="Ribosomal_eS19_archaeal"/>
</dbReference>
<reference evidence="6 7" key="2">
    <citation type="journal article" date="2008" name="Int. J. Syst. Evol. Microbiol.">
        <title>Methanocella paludicola gen. nov., sp. nov., a methane-producing archaeon, the first isolate of the lineage 'Rice Cluster I', and proposal of the new archaeal order Methanocellales ord. nov.</title>
        <authorList>
            <person name="Sakai S."/>
            <person name="Imachi H."/>
            <person name="Hanada S."/>
            <person name="Ohashi A."/>
            <person name="Harada H."/>
            <person name="Kamagata Y."/>
        </authorList>
    </citation>
    <scope>NUCLEOTIDE SEQUENCE [LARGE SCALE GENOMIC DNA]</scope>
    <source>
        <strain evidence="7">DSM 17711 / JCM 13418 / NBRC 101707 / SANAE</strain>
    </source>
</reference>
<reference evidence="7" key="3">
    <citation type="journal article" date="2011" name="PLoS ONE">
        <title>Genome sequence of a mesophilic hydrogenotrophic methanogen Methanocella paludicola, the first cultivated representative of the order Methanocellales.</title>
        <authorList>
            <person name="Sakai S."/>
            <person name="Takaki Y."/>
            <person name="Shimamura S."/>
            <person name="Sekine M."/>
            <person name="Tajima T."/>
            <person name="Kosugi H."/>
            <person name="Ichikawa N."/>
            <person name="Tasumi E."/>
            <person name="Hiraki A.T."/>
            <person name="Shimizu A."/>
            <person name="Kato Y."/>
            <person name="Nishiko R."/>
            <person name="Mori K."/>
            <person name="Fujita N."/>
            <person name="Imachi H."/>
            <person name="Takai K."/>
        </authorList>
    </citation>
    <scope>NUCLEOTIDE SEQUENCE [LARGE SCALE GENOMIC DNA]</scope>
    <source>
        <strain evidence="7">DSM 17711 / JCM 13418 / NBRC 101707 / SANAE</strain>
    </source>
</reference>
<evidence type="ECO:0000256" key="1">
    <source>
        <dbReference type="ARBA" id="ARBA00010014"/>
    </source>
</evidence>
<dbReference type="InterPro" id="IPR036388">
    <property type="entry name" value="WH-like_DNA-bd_sf"/>
</dbReference>
<proteinExistence type="inferred from homology"/>
<dbReference type="GO" id="GO:0000028">
    <property type="term" value="P:ribosomal small subunit assembly"/>
    <property type="evidence" value="ECO:0007669"/>
    <property type="project" value="TreeGrafter"/>
</dbReference>
<dbReference type="FunCoup" id="D1YUG6">
    <property type="interactions" value="165"/>
</dbReference>
<dbReference type="PANTHER" id="PTHR11710">
    <property type="entry name" value="40S RIBOSOMAL PROTEIN S19"/>
    <property type="match status" value="1"/>
</dbReference>
<dbReference type="EMBL" id="AP011532">
    <property type="protein sequence ID" value="BAI60088.1"/>
    <property type="molecule type" value="Genomic_DNA"/>
</dbReference>
<dbReference type="RefSeq" id="WP_012898768.1">
    <property type="nucleotide sequence ID" value="NC_013665.1"/>
</dbReference>
<comment type="similarity">
    <text evidence="1 5">Belongs to the eukaryotic ribosomal protein eS19 family.</text>
</comment>
<dbReference type="InterPro" id="IPR018277">
    <property type="entry name" value="Ribosomal_eS19_CS"/>
</dbReference>
<dbReference type="InParanoid" id="D1YUG6"/>
<dbReference type="GO" id="GO:0003723">
    <property type="term" value="F:RNA binding"/>
    <property type="evidence" value="ECO:0007669"/>
    <property type="project" value="TreeGrafter"/>
</dbReference>
<accession>D1YUG6</accession>
<organism evidence="6 7">
    <name type="scientific">Methanocella paludicola (strain DSM 17711 / JCM 13418 / NBRC 101707 / SANAE)</name>
    <dbReference type="NCBI Taxonomy" id="304371"/>
    <lineage>
        <taxon>Archaea</taxon>
        <taxon>Methanobacteriati</taxon>
        <taxon>Methanobacteriota</taxon>
        <taxon>Stenosarchaea group</taxon>
        <taxon>Methanomicrobia</taxon>
        <taxon>Methanocellales</taxon>
        <taxon>Methanocellaceae</taxon>
        <taxon>Methanocella</taxon>
    </lineage>
</organism>
<dbReference type="InterPro" id="IPR001266">
    <property type="entry name" value="Ribosomal_eS19"/>
</dbReference>
<dbReference type="STRING" id="304371.MCP_0016"/>
<evidence type="ECO:0000313" key="7">
    <source>
        <dbReference type="Proteomes" id="UP000001882"/>
    </source>
</evidence>
<keyword evidence="7" id="KW-1185">Reference proteome</keyword>
<dbReference type="FunFam" id="1.10.10.10:FF:000449">
    <property type="entry name" value="30S ribosomal protein S19e"/>
    <property type="match status" value="1"/>
</dbReference>
<dbReference type="GO" id="GO:0003735">
    <property type="term" value="F:structural constituent of ribosome"/>
    <property type="evidence" value="ECO:0007669"/>
    <property type="project" value="InterPro"/>
</dbReference>
<dbReference type="InterPro" id="IPR036390">
    <property type="entry name" value="WH_DNA-bd_sf"/>
</dbReference>
<dbReference type="HAMAP" id="MF_01474">
    <property type="entry name" value="Ribosomal_eS19"/>
    <property type="match status" value="1"/>
</dbReference>
<comment type="function">
    <text evidence="5">May be involved in maturation of the 30S ribosomal subunit.</text>
</comment>
<dbReference type="PATRIC" id="fig|304371.9.peg.16"/>
<dbReference type="eggNOG" id="arCOG01344">
    <property type="taxonomic scope" value="Archaea"/>
</dbReference>
<comment type="subunit">
    <text evidence="5">Part of the 30S ribosomal subunit.</text>
</comment>
<dbReference type="AlphaFoldDB" id="D1YUG6"/>
<dbReference type="Proteomes" id="UP000001882">
    <property type="component" value="Chromosome"/>
</dbReference>
<evidence type="ECO:0000256" key="4">
    <source>
        <dbReference type="ARBA" id="ARBA00035143"/>
    </source>
</evidence>
<evidence type="ECO:0000313" key="6">
    <source>
        <dbReference type="EMBL" id="BAI60088.1"/>
    </source>
</evidence>
<dbReference type="KEGG" id="mpd:MCP_0016"/>
<evidence type="ECO:0000256" key="2">
    <source>
        <dbReference type="ARBA" id="ARBA00022980"/>
    </source>
</evidence>
<keyword evidence="3 5" id="KW-0687">Ribonucleoprotein</keyword>
<dbReference type="Pfam" id="PF01090">
    <property type="entry name" value="Ribosomal_S19e"/>
    <property type="match status" value="1"/>
</dbReference>